<reference evidence="3 4" key="1">
    <citation type="submission" date="2019-06" db="EMBL/GenBank/DDBJ databases">
        <title>Draft genome sequence of Methanolobus vulcani B1d.</title>
        <authorList>
            <person name="Creighbaum A.J."/>
            <person name="Ticak T."/>
            <person name="Hariraju D."/>
            <person name="Arivett B.A."/>
            <person name="Ferguson D.J.Jr."/>
        </authorList>
    </citation>
    <scope>NUCLEOTIDE SEQUENCE [LARGE SCALE GENOMIC DNA]</scope>
    <source>
        <strain evidence="3 4">B1d</strain>
    </source>
</reference>
<dbReference type="GO" id="GO:0008080">
    <property type="term" value="F:N-acetyltransferase activity"/>
    <property type="evidence" value="ECO:0007669"/>
    <property type="project" value="InterPro"/>
</dbReference>
<evidence type="ECO:0000313" key="3">
    <source>
        <dbReference type="EMBL" id="TQD24947.1"/>
    </source>
</evidence>
<dbReference type="SUPFAM" id="SSF55729">
    <property type="entry name" value="Acyl-CoA N-acyltransferases (Nat)"/>
    <property type="match status" value="1"/>
</dbReference>
<evidence type="ECO:0000259" key="2">
    <source>
        <dbReference type="PROSITE" id="PS51186"/>
    </source>
</evidence>
<dbReference type="InterPro" id="IPR000182">
    <property type="entry name" value="GNAT_dom"/>
</dbReference>
<dbReference type="Pfam" id="PF00583">
    <property type="entry name" value="Acetyltransf_1"/>
    <property type="match status" value="1"/>
</dbReference>
<dbReference type="PANTHER" id="PTHR13947">
    <property type="entry name" value="GNAT FAMILY N-ACETYLTRANSFERASE"/>
    <property type="match status" value="1"/>
</dbReference>
<dbReference type="CDD" id="cd04301">
    <property type="entry name" value="NAT_SF"/>
    <property type="match status" value="1"/>
</dbReference>
<accession>A0A7Z8P0W3</accession>
<sequence length="203" mass="23102">MHTEPRCMIGRYSVTLTLSEMAEDFSIRYASKVDKLQVTNFIELVDKEFYPPLSKREGGIPERVDKCLDTDNANFLVAEPDSSYENSLHETFIGMIGCTKNWKGNDSAYINFLATHPNCRNSGISRALCLQLEKELSKSGVNRIYLCTWSGNPAAIRFYESLGYYRYAVVLNDRGNGVNTIYYKKILICSQNMQNNNISSESR</sequence>
<name>A0A7Z8P0W3_9EURY</name>
<protein>
    <submittedName>
        <fullName evidence="3">GNAT family N-acetyltransferase</fullName>
    </submittedName>
</protein>
<dbReference type="PANTHER" id="PTHR13947:SF37">
    <property type="entry name" value="LD18367P"/>
    <property type="match status" value="1"/>
</dbReference>
<evidence type="ECO:0000256" key="1">
    <source>
        <dbReference type="ARBA" id="ARBA00022679"/>
    </source>
</evidence>
<dbReference type="Gene3D" id="3.40.630.30">
    <property type="match status" value="1"/>
</dbReference>
<comment type="caution">
    <text evidence="3">The sequence shown here is derived from an EMBL/GenBank/DDBJ whole genome shotgun (WGS) entry which is preliminary data.</text>
</comment>
<gene>
    <name evidence="3" type="ORF">FKV42_07715</name>
</gene>
<dbReference type="PROSITE" id="PS51186">
    <property type="entry name" value="GNAT"/>
    <property type="match status" value="1"/>
</dbReference>
<keyword evidence="1 3" id="KW-0808">Transferase</keyword>
<evidence type="ECO:0000313" key="4">
    <source>
        <dbReference type="Proteomes" id="UP000319335"/>
    </source>
</evidence>
<proteinExistence type="predicted"/>
<dbReference type="InterPro" id="IPR016181">
    <property type="entry name" value="Acyl_CoA_acyltransferase"/>
</dbReference>
<dbReference type="Proteomes" id="UP000319335">
    <property type="component" value="Unassembled WGS sequence"/>
</dbReference>
<dbReference type="EMBL" id="VIAQ01000015">
    <property type="protein sequence ID" value="TQD24947.1"/>
    <property type="molecule type" value="Genomic_DNA"/>
</dbReference>
<keyword evidence="4" id="KW-1185">Reference proteome</keyword>
<dbReference type="InterPro" id="IPR050769">
    <property type="entry name" value="NAT_camello-type"/>
</dbReference>
<organism evidence="3 4">
    <name type="scientific">Methanolobus vulcani</name>
    <dbReference type="NCBI Taxonomy" id="38026"/>
    <lineage>
        <taxon>Archaea</taxon>
        <taxon>Methanobacteriati</taxon>
        <taxon>Methanobacteriota</taxon>
        <taxon>Stenosarchaea group</taxon>
        <taxon>Methanomicrobia</taxon>
        <taxon>Methanosarcinales</taxon>
        <taxon>Methanosarcinaceae</taxon>
        <taxon>Methanolobus</taxon>
    </lineage>
</organism>
<dbReference type="AlphaFoldDB" id="A0A7Z8P0W3"/>
<feature type="domain" description="N-acetyltransferase" evidence="2">
    <location>
        <begin position="25"/>
        <end position="188"/>
    </location>
</feature>